<dbReference type="SUPFAM" id="SSF48403">
    <property type="entry name" value="Ankyrin repeat"/>
    <property type="match status" value="1"/>
</dbReference>
<dbReference type="InterPro" id="IPR036770">
    <property type="entry name" value="Ankyrin_rpt-contain_sf"/>
</dbReference>
<name>A0A152A3Z9_TIELA</name>
<reference evidence="1 2" key="1">
    <citation type="submission" date="2015-12" db="EMBL/GenBank/DDBJ databases">
        <title>Dictyostelia acquired genes for synthesis and detection of signals that induce cell-type specialization by lateral gene transfer from prokaryotes.</title>
        <authorList>
            <person name="Gloeckner G."/>
            <person name="Schaap P."/>
        </authorList>
    </citation>
    <scope>NUCLEOTIDE SEQUENCE [LARGE SCALE GENOMIC DNA]</scope>
    <source>
        <strain evidence="1 2">TK</strain>
    </source>
</reference>
<protein>
    <recommendedName>
        <fullName evidence="3">Ankyrin repeat-containing protein</fullName>
    </recommendedName>
</protein>
<evidence type="ECO:0000313" key="2">
    <source>
        <dbReference type="Proteomes" id="UP000076078"/>
    </source>
</evidence>
<dbReference type="Gene3D" id="1.25.40.20">
    <property type="entry name" value="Ankyrin repeat-containing domain"/>
    <property type="match status" value="1"/>
</dbReference>
<keyword evidence="2" id="KW-1185">Reference proteome</keyword>
<organism evidence="1 2">
    <name type="scientific">Tieghemostelium lacteum</name>
    <name type="common">Slime mold</name>
    <name type="synonym">Dictyostelium lacteum</name>
    <dbReference type="NCBI Taxonomy" id="361077"/>
    <lineage>
        <taxon>Eukaryota</taxon>
        <taxon>Amoebozoa</taxon>
        <taxon>Evosea</taxon>
        <taxon>Eumycetozoa</taxon>
        <taxon>Dictyostelia</taxon>
        <taxon>Dictyosteliales</taxon>
        <taxon>Raperosteliaceae</taxon>
        <taxon>Tieghemostelium</taxon>
    </lineage>
</organism>
<evidence type="ECO:0000313" key="1">
    <source>
        <dbReference type="EMBL" id="KYR00781.1"/>
    </source>
</evidence>
<dbReference type="InterPro" id="IPR052050">
    <property type="entry name" value="SecEffector_AnkRepeat"/>
</dbReference>
<dbReference type="EMBL" id="LODT01000013">
    <property type="protein sequence ID" value="KYR00781.1"/>
    <property type="molecule type" value="Genomic_DNA"/>
</dbReference>
<dbReference type="Proteomes" id="UP000076078">
    <property type="component" value="Unassembled WGS sequence"/>
</dbReference>
<proteinExistence type="predicted"/>
<comment type="caution">
    <text evidence="1">The sequence shown here is derived from an EMBL/GenBank/DDBJ whole genome shotgun (WGS) entry which is preliminary data.</text>
</comment>
<dbReference type="InterPro" id="IPR002110">
    <property type="entry name" value="Ankyrin_rpt"/>
</dbReference>
<dbReference type="PANTHER" id="PTHR46586">
    <property type="entry name" value="ANKYRIN REPEAT-CONTAINING PROTEIN"/>
    <property type="match status" value="1"/>
</dbReference>
<evidence type="ECO:0008006" key="3">
    <source>
        <dbReference type="Google" id="ProtNLM"/>
    </source>
</evidence>
<accession>A0A152A3Z9</accession>
<dbReference type="AlphaFoldDB" id="A0A152A3Z9"/>
<dbReference type="PANTHER" id="PTHR46586:SF3">
    <property type="entry name" value="ANKYRIN REPEAT-CONTAINING PROTEIN"/>
    <property type="match status" value="1"/>
</dbReference>
<dbReference type="InParanoid" id="A0A152A3Z9"/>
<gene>
    <name evidence="1" type="ORF">DLAC_02827</name>
</gene>
<sequence length="557" mass="64303">MDNLFLQVFKNKYIRKTIFKYVHLIHLHLGVKAYKFQQLKADYICKNKYFNVLYDKIKLHKQFPFTETCVIDFCKYNVDTNLFRLILSRYPEAFIPFSGRKSLLSDACLSGNIDIVKTLYTYANYDKTRCLLMAVRSKSTAMVQYILDLKNEEISMELEFPIDEAVVNVEILKLLYPIYLTKKSRMLKNPLEECVKKGTLDSLKYICETMGYIPHESIINQAASKGHLDMVKYIEDKYKIFCTEGACKMAIENGYYQTFVHLVKQRKPTTYEILHMAIKYQRADVLKYLLENSDAITHLHTVDLYSVFHNVEILKLLLPYPTVKLHVLQVIGRMGSYVYNYNAIPNDAFAEMVLSRSLDFDIGATFTRVIVTKCLMTKNEKVISTILSLPNTIKGLSYGDLNLLSIACQAGCYKLVDSIVKNPSQNHGLPFVTNDIYSSVFIKRDLKLLKILFENILPFDLNTNTSPSYFYRLCLGGAVDMVSFLYSSLPEGHPFLELTYNNIQSICKAQNSVGILKLLLDYKVTTIDEITESLSVQFQPKFTRWAKHYKPPTNKKK</sequence>
<dbReference type="SMART" id="SM00248">
    <property type="entry name" value="ANK"/>
    <property type="match status" value="4"/>
</dbReference>